<evidence type="ECO:0000256" key="4">
    <source>
        <dbReference type="SAM" id="MobiDB-lite"/>
    </source>
</evidence>
<gene>
    <name evidence="7" type="ORF">DMH04_31195</name>
</gene>
<name>A0A428Z2B0_KIBAR</name>
<keyword evidence="5" id="KW-0472">Membrane</keyword>
<keyword evidence="5" id="KW-1133">Transmembrane helix</keyword>
<feature type="compositionally biased region" description="Basic and acidic residues" evidence="4">
    <location>
        <begin position="57"/>
        <end position="69"/>
    </location>
</feature>
<comment type="similarity">
    <text evidence="2">Belongs to the bacterial solute-binding protein SsuA/TauA family.</text>
</comment>
<dbReference type="SMART" id="SM00062">
    <property type="entry name" value="PBPb"/>
    <property type="match status" value="1"/>
</dbReference>
<dbReference type="Pfam" id="PF09084">
    <property type="entry name" value="NMT1"/>
    <property type="match status" value="1"/>
</dbReference>
<dbReference type="RefSeq" id="WP_051794452.1">
    <property type="nucleotide sequence ID" value="NZ_QHKI01000032.1"/>
</dbReference>
<dbReference type="Gene3D" id="3.40.190.10">
    <property type="entry name" value="Periplasmic binding protein-like II"/>
    <property type="match status" value="2"/>
</dbReference>
<dbReference type="PANTHER" id="PTHR30024:SF47">
    <property type="entry name" value="TAURINE-BINDING PERIPLASMIC PROTEIN"/>
    <property type="match status" value="1"/>
</dbReference>
<dbReference type="GO" id="GO:0042597">
    <property type="term" value="C:periplasmic space"/>
    <property type="evidence" value="ECO:0007669"/>
    <property type="project" value="UniProtKB-SubCell"/>
</dbReference>
<dbReference type="AlphaFoldDB" id="A0A428Z2B0"/>
<keyword evidence="3" id="KW-0732">Signal</keyword>
<comment type="caution">
    <text evidence="7">The sequence shown here is derived from an EMBL/GenBank/DDBJ whole genome shotgun (WGS) entry which is preliminary data.</text>
</comment>
<evidence type="ECO:0000313" key="7">
    <source>
        <dbReference type="EMBL" id="RSM79455.1"/>
    </source>
</evidence>
<keyword evidence="5" id="KW-0812">Transmembrane</keyword>
<evidence type="ECO:0000256" key="3">
    <source>
        <dbReference type="ARBA" id="ARBA00022729"/>
    </source>
</evidence>
<feature type="region of interest" description="Disordered" evidence="4">
    <location>
        <begin position="57"/>
        <end position="103"/>
    </location>
</feature>
<dbReference type="InterPro" id="IPR015168">
    <property type="entry name" value="SsuA/THI5"/>
</dbReference>
<evidence type="ECO:0000313" key="8">
    <source>
        <dbReference type="Proteomes" id="UP000287547"/>
    </source>
</evidence>
<sequence length="431" mass="47380">MFRRTRSRSDRHERLVGPRDVDQWFAELRQAANVELPPGMDPDHRARLLIELVDAMHRMDPPDPPEPRPHGHKPRQYTVLTEAKPGRRSPRHAMPTRRQLRRAEPKSLMNRLHRIPKTVQAGIIVVVVVLIGVVGVFMTRPGTDGSATGLTKIRVAVLPVVDVAPFYRALDAGYFAEEGLSVDMVVADSGPAAIENLTAGRLDIAFTSYPGVLKAQSERHADLKIIAPAYTADTSHLMLVSKPGGPIGKAEDVAGKRIAVTSVGSISDLGAMSELRARNVDVSKIKWVQLPMPEIGPAIQRGDVDGGVIVEPYIQLNNRAFNALPILDVALGATARIPLSGYVARSQTDETPNAVDRFVRALRHGIDDVSDREVLEPLLVKYLGIDAETAKHVRIAQFPKVLDAGQIQRVADLMLQFAVINRRLDVKPMLR</sequence>
<evidence type="ECO:0000259" key="6">
    <source>
        <dbReference type="SMART" id="SM00062"/>
    </source>
</evidence>
<feature type="transmembrane region" description="Helical" evidence="5">
    <location>
        <begin position="119"/>
        <end position="138"/>
    </location>
</feature>
<proteinExistence type="inferred from homology"/>
<feature type="compositionally biased region" description="Basic residues" evidence="4">
    <location>
        <begin position="86"/>
        <end position="100"/>
    </location>
</feature>
<evidence type="ECO:0000256" key="5">
    <source>
        <dbReference type="SAM" id="Phobius"/>
    </source>
</evidence>
<dbReference type="EMBL" id="QHKI01000032">
    <property type="protein sequence ID" value="RSM79455.1"/>
    <property type="molecule type" value="Genomic_DNA"/>
</dbReference>
<feature type="domain" description="Solute-binding protein family 3/N-terminal" evidence="6">
    <location>
        <begin position="152"/>
        <end position="377"/>
    </location>
</feature>
<dbReference type="SUPFAM" id="SSF53850">
    <property type="entry name" value="Periplasmic binding protein-like II"/>
    <property type="match status" value="1"/>
</dbReference>
<evidence type="ECO:0000256" key="1">
    <source>
        <dbReference type="ARBA" id="ARBA00004418"/>
    </source>
</evidence>
<dbReference type="OrthoDB" id="174578at2"/>
<reference evidence="7 8" key="1">
    <citation type="submission" date="2018-05" db="EMBL/GenBank/DDBJ databases">
        <title>Evolution of GPA BGCs.</title>
        <authorList>
            <person name="Waglechner N."/>
            <person name="Wright G.D."/>
        </authorList>
    </citation>
    <scope>NUCLEOTIDE SEQUENCE [LARGE SCALE GENOMIC DNA]</scope>
    <source>
        <strain evidence="7 8">A82846</strain>
    </source>
</reference>
<organism evidence="7 8">
    <name type="scientific">Kibdelosporangium aridum</name>
    <dbReference type="NCBI Taxonomy" id="2030"/>
    <lineage>
        <taxon>Bacteria</taxon>
        <taxon>Bacillati</taxon>
        <taxon>Actinomycetota</taxon>
        <taxon>Actinomycetes</taxon>
        <taxon>Pseudonocardiales</taxon>
        <taxon>Pseudonocardiaceae</taxon>
        <taxon>Kibdelosporangium</taxon>
    </lineage>
</organism>
<dbReference type="Proteomes" id="UP000287547">
    <property type="component" value="Unassembled WGS sequence"/>
</dbReference>
<protein>
    <recommendedName>
        <fullName evidence="6">Solute-binding protein family 3/N-terminal domain-containing protein</fullName>
    </recommendedName>
</protein>
<dbReference type="PANTHER" id="PTHR30024">
    <property type="entry name" value="ALIPHATIC SULFONATES-BINDING PROTEIN-RELATED"/>
    <property type="match status" value="1"/>
</dbReference>
<accession>A0A428Z2B0</accession>
<dbReference type="InterPro" id="IPR001638">
    <property type="entry name" value="Solute-binding_3/MltF_N"/>
</dbReference>
<evidence type="ECO:0000256" key="2">
    <source>
        <dbReference type="ARBA" id="ARBA00010742"/>
    </source>
</evidence>
<comment type="subcellular location">
    <subcellularLocation>
        <location evidence="1">Periplasm</location>
    </subcellularLocation>
</comment>